<evidence type="ECO:0000256" key="2">
    <source>
        <dbReference type="ARBA" id="ARBA00023180"/>
    </source>
</evidence>
<evidence type="ECO:0000256" key="3">
    <source>
        <dbReference type="SAM" id="SignalP"/>
    </source>
</evidence>
<dbReference type="Pfam" id="PF00149">
    <property type="entry name" value="Metallophos"/>
    <property type="match status" value="1"/>
</dbReference>
<proteinExistence type="predicted"/>
<sequence length="667" mass="72476">MKPALLLMGLAIGSRANWTEPVWDEVRAASSCVACEALLRSLQKVARRGPFALETVVTNLCIRSKVYDADFCAGLVASQVPSAHYVLSQLQIPSSTAQTFCASVLDLCPPPPPRPFNLTLPPSPPPAAAAATTNTNTNTIRIAHITDTHVDLLYTPGSSTTCRKPICCRPDTPRDAPGNTAKPCPAWGHSRCDPPLRLLESMISAVHALQPHLALYTGDVVPHDIWNESQPSVLRSFNTTYTTLQTLNCPIFPAIGNHDTHPVNIFPVSDTVPAHLNPQWAYDDLAAHWRALLPDPDPDPIPIHHGAYSSTITLPNTTTTLKIISYNSNLYYRLNLLTYTTPMSPDPMNQFVWLIAELSSAEHLAQKVYLITHIPSTSKDTLPEYASYLGIIFRRFKHTIVGVFCGHGHIDTFDLIYGSAEGEAEVVELMAPAMTPTSGLSAFRIFDVDVNGWEVWDYGVWVGILPSLSLSHPHLLDIPSSSSSSSLSPFSSSRPPNNNNPDHPIWIKYYSAQDTYGRGISNPAPDTTTSITTIISPVVAAAASPATISPASPSPAFPAAAAAGDSTSNLGARFWAHLTDAMDQNHHIFQQYWMRRTRGWHVPVCVGGCVDREICRLRGGCQSKSSSSLVSMVGGRGEESGYGDGGGDWDWEGGALERWLRKVQAGY</sequence>
<dbReference type="EMBL" id="KZ826439">
    <property type="protein sequence ID" value="PYI00712.1"/>
    <property type="molecule type" value="Genomic_DNA"/>
</dbReference>
<evidence type="ECO:0000313" key="5">
    <source>
        <dbReference type="EMBL" id="PYI00712.1"/>
    </source>
</evidence>
<dbReference type="PANTHER" id="PTHR10340:SF34">
    <property type="entry name" value="SPHINGOMYELIN PHOSPHODIESTERASE"/>
    <property type="match status" value="1"/>
</dbReference>
<dbReference type="Proteomes" id="UP000248423">
    <property type="component" value="Unassembled WGS sequence"/>
</dbReference>
<feature type="chain" id="PRO_5016383301" evidence="3">
    <location>
        <begin position="17"/>
        <end position="667"/>
    </location>
</feature>
<reference evidence="5 6" key="1">
    <citation type="submission" date="2018-02" db="EMBL/GenBank/DDBJ databases">
        <title>The genomes of Aspergillus section Nigri reveals drivers in fungal speciation.</title>
        <authorList>
            <consortium name="DOE Joint Genome Institute"/>
            <person name="Vesth T.C."/>
            <person name="Nybo J."/>
            <person name="Theobald S."/>
            <person name="Brandl J."/>
            <person name="Frisvad J.C."/>
            <person name="Nielsen K.F."/>
            <person name="Lyhne E.K."/>
            <person name="Kogle M.E."/>
            <person name="Kuo A."/>
            <person name="Riley R."/>
            <person name="Clum A."/>
            <person name="Nolan M."/>
            <person name="Lipzen A."/>
            <person name="Salamov A."/>
            <person name="Henrissat B."/>
            <person name="Wiebenga A."/>
            <person name="De vries R.P."/>
            <person name="Grigoriev I.V."/>
            <person name="Mortensen U.H."/>
            <person name="Andersen M.R."/>
            <person name="Baker S.E."/>
        </authorList>
    </citation>
    <scope>NUCLEOTIDE SEQUENCE [LARGE SCALE GENOMIC DNA]</scope>
    <source>
        <strain evidence="5 6">CBS 121057</strain>
    </source>
</reference>
<feature type="signal peptide" evidence="3">
    <location>
        <begin position="1"/>
        <end position="16"/>
    </location>
</feature>
<dbReference type="InterPro" id="IPR029052">
    <property type="entry name" value="Metallo-depent_PP-like"/>
</dbReference>
<keyword evidence="3" id="KW-0732">Signal</keyword>
<gene>
    <name evidence="5" type="ORF">BO78DRAFT_380459</name>
</gene>
<dbReference type="InterPro" id="IPR004843">
    <property type="entry name" value="Calcineurin-like_PHP"/>
</dbReference>
<evidence type="ECO:0000256" key="1">
    <source>
        <dbReference type="ARBA" id="ARBA00022801"/>
    </source>
</evidence>
<evidence type="ECO:0000313" key="6">
    <source>
        <dbReference type="Proteomes" id="UP000248423"/>
    </source>
</evidence>
<protein>
    <submittedName>
        <fullName evidence="5">Metallo-dependent phosphatase</fullName>
    </submittedName>
</protein>
<organism evidence="5 6">
    <name type="scientific">Aspergillus sclerotiicarbonarius (strain CBS 121057 / IBT 28362)</name>
    <dbReference type="NCBI Taxonomy" id="1448318"/>
    <lineage>
        <taxon>Eukaryota</taxon>
        <taxon>Fungi</taxon>
        <taxon>Dikarya</taxon>
        <taxon>Ascomycota</taxon>
        <taxon>Pezizomycotina</taxon>
        <taxon>Eurotiomycetes</taxon>
        <taxon>Eurotiomycetidae</taxon>
        <taxon>Eurotiales</taxon>
        <taxon>Aspergillaceae</taxon>
        <taxon>Aspergillus</taxon>
        <taxon>Aspergillus subgen. Circumdati</taxon>
    </lineage>
</organism>
<evidence type="ECO:0000259" key="4">
    <source>
        <dbReference type="Pfam" id="PF00149"/>
    </source>
</evidence>
<accession>A0A319DSW7</accession>
<dbReference type="Gene3D" id="3.60.21.10">
    <property type="match status" value="1"/>
</dbReference>
<feature type="domain" description="Calcineurin-like phosphoesterase" evidence="4">
    <location>
        <begin position="140"/>
        <end position="410"/>
    </location>
</feature>
<dbReference type="VEuPathDB" id="FungiDB:BO78DRAFT_380459"/>
<dbReference type="STRING" id="1448318.A0A319DSW7"/>
<dbReference type="AlphaFoldDB" id="A0A319DSW7"/>
<name>A0A319DSW7_ASPSB</name>
<dbReference type="OrthoDB" id="282973at2759"/>
<dbReference type="PANTHER" id="PTHR10340">
    <property type="entry name" value="SPHINGOMYELIN PHOSPHODIESTERASE"/>
    <property type="match status" value="1"/>
</dbReference>
<dbReference type="CDD" id="cd00842">
    <property type="entry name" value="MPP_ASMase"/>
    <property type="match status" value="1"/>
</dbReference>
<dbReference type="SUPFAM" id="SSF56300">
    <property type="entry name" value="Metallo-dependent phosphatases"/>
    <property type="match status" value="1"/>
</dbReference>
<keyword evidence="2" id="KW-0325">Glycoprotein</keyword>
<keyword evidence="6" id="KW-1185">Reference proteome</keyword>
<dbReference type="GO" id="GO:0008081">
    <property type="term" value="F:phosphoric diester hydrolase activity"/>
    <property type="evidence" value="ECO:0007669"/>
    <property type="project" value="TreeGrafter"/>
</dbReference>
<keyword evidence="1" id="KW-0378">Hydrolase</keyword>
<dbReference type="InterPro" id="IPR041805">
    <property type="entry name" value="ASMase/PPN1_MPP"/>
</dbReference>